<evidence type="ECO:0000256" key="1">
    <source>
        <dbReference type="SAM" id="MobiDB-lite"/>
    </source>
</evidence>
<feature type="region of interest" description="Disordered" evidence="1">
    <location>
        <begin position="125"/>
        <end position="151"/>
    </location>
</feature>
<proteinExistence type="predicted"/>
<sequence>MALLCEHLRCANNRVVTPVDFPFHSEAIYLVSKVENVRIGDIPSHVRMMSVTNDRTIQIHEHKTRDVYCKACSVVVGMIVDQVCHAIEVSLKDRYILYKSMVMETSEAWAEPKLLRMEEMASTDSYSTAVSDNSLDSTQVSDSPSRNSDES</sequence>
<accession>A0A914E2Q5</accession>
<protein>
    <submittedName>
        <fullName evidence="3">Protein yippee-like</fullName>
    </submittedName>
</protein>
<organism evidence="2 3">
    <name type="scientific">Acrobeloides nanus</name>
    <dbReference type="NCBI Taxonomy" id="290746"/>
    <lineage>
        <taxon>Eukaryota</taxon>
        <taxon>Metazoa</taxon>
        <taxon>Ecdysozoa</taxon>
        <taxon>Nematoda</taxon>
        <taxon>Chromadorea</taxon>
        <taxon>Rhabditida</taxon>
        <taxon>Tylenchina</taxon>
        <taxon>Cephalobomorpha</taxon>
        <taxon>Cephaloboidea</taxon>
        <taxon>Cephalobidae</taxon>
        <taxon>Acrobeloides</taxon>
    </lineage>
</organism>
<keyword evidence="2" id="KW-1185">Reference proteome</keyword>
<dbReference type="WBParaSite" id="ACRNAN_scaffold5039.g30435.t1">
    <property type="protein sequence ID" value="ACRNAN_scaffold5039.g30435.t1"/>
    <property type="gene ID" value="ACRNAN_scaffold5039.g30435"/>
</dbReference>
<name>A0A914E2Q5_9BILA</name>
<evidence type="ECO:0000313" key="2">
    <source>
        <dbReference type="Proteomes" id="UP000887540"/>
    </source>
</evidence>
<reference evidence="3" key="1">
    <citation type="submission" date="2022-11" db="UniProtKB">
        <authorList>
            <consortium name="WormBaseParasite"/>
        </authorList>
    </citation>
    <scope>IDENTIFICATION</scope>
</reference>
<dbReference type="Proteomes" id="UP000887540">
    <property type="component" value="Unplaced"/>
</dbReference>
<dbReference type="AlphaFoldDB" id="A0A914E2Q5"/>
<evidence type="ECO:0000313" key="3">
    <source>
        <dbReference type="WBParaSite" id="ACRNAN_scaffold5039.g30435.t1"/>
    </source>
</evidence>